<dbReference type="EMBL" id="PEBK01000002">
    <property type="protein sequence ID" value="PJM75951.1"/>
    <property type="molecule type" value="Genomic_DNA"/>
</dbReference>
<evidence type="ECO:0000313" key="5">
    <source>
        <dbReference type="Proteomes" id="UP000231451"/>
    </source>
</evidence>
<sequence>MRRLKISEDRRYFEYEDGEPFAWLADTAWTLPQRIMWQDVEHYMRLRRAQGFTVAQIVALDPERDVLMRTPSGCPALHDGDLNQPNEEYFAYLDRILEAAERHGLYVLLLPVWGQLVVGDNWMGETFEKTVTEENARGFGEWIGRRYRNRSNVLWCLGGDRQPIHKGVDYRNVWRRLAEGLAKGVLGADLRYDDPDPRWRDLPLTYHACHELETGECSTMSYWTDDEAWISYIMLQSGHGVDARNFDLIAKEYDRARPMPVWDGEPAYEMMPTSWPDFTQFHDSWMVRRRAYWGLLSGAFGHTYGHCSVWSSIGERERDAMFRKTWFEALTDEGAGQMRYLRDAMESLGLGRCRPCRDVLAENPDDLEHHMQAAMSADGEALLVYLPSGGEAILHRTRVSELFCQSPEGLGVLWYSPRNGDRCEGRLIEEDSRLVGVAPTAGRGEDWLLVIAPVDRMPDIVVGDYGEGGEQADGEERRGPAKVFQW</sequence>
<dbReference type="Pfam" id="PF12904">
    <property type="entry name" value="Collagen_bind_2"/>
    <property type="match status" value="1"/>
</dbReference>
<dbReference type="InterPro" id="IPR024749">
    <property type="entry name" value="Collagen-bd_put"/>
</dbReference>
<proteinExistence type="predicted"/>
<dbReference type="InterPro" id="IPR025277">
    <property type="entry name" value="Apiosidase-like_cat_dom"/>
</dbReference>
<gene>
    <name evidence="4" type="ORF">CSQ87_02745</name>
</gene>
<feature type="region of interest" description="Disordered" evidence="1">
    <location>
        <begin position="466"/>
        <end position="486"/>
    </location>
</feature>
<evidence type="ECO:0000259" key="2">
    <source>
        <dbReference type="Pfam" id="PF12904"/>
    </source>
</evidence>
<dbReference type="PANTHER" id="PTHR37836:SF3">
    <property type="entry name" value="ENDOGLUCANASE"/>
    <property type="match status" value="1"/>
</dbReference>
<feature type="domain" description="Putative collagen-binding" evidence="2">
    <location>
        <begin position="355"/>
        <end position="451"/>
    </location>
</feature>
<dbReference type="PANTHER" id="PTHR37836">
    <property type="entry name" value="LMO1036 PROTEIN"/>
    <property type="match status" value="1"/>
</dbReference>
<feature type="domain" description="Apiosidase-like catalytic" evidence="3">
    <location>
        <begin position="7"/>
        <end position="348"/>
    </location>
</feature>
<protein>
    <recommendedName>
        <fullName evidence="6">DUF4038 domain-containing protein</fullName>
    </recommendedName>
</protein>
<keyword evidence="5" id="KW-1185">Reference proteome</keyword>
<dbReference type="InterPro" id="IPR017853">
    <property type="entry name" value="GH"/>
</dbReference>
<evidence type="ECO:0008006" key="6">
    <source>
        <dbReference type="Google" id="ProtNLM"/>
    </source>
</evidence>
<evidence type="ECO:0000259" key="3">
    <source>
        <dbReference type="Pfam" id="PF13204"/>
    </source>
</evidence>
<dbReference type="SUPFAM" id="SSF51445">
    <property type="entry name" value="(Trans)glycosidases"/>
    <property type="match status" value="1"/>
</dbReference>
<evidence type="ECO:0000313" key="4">
    <source>
        <dbReference type="EMBL" id="PJM75951.1"/>
    </source>
</evidence>
<reference evidence="4 5" key="1">
    <citation type="submission" date="2017-10" db="EMBL/GenBank/DDBJ databases">
        <title>Draft genome sequences of strains TRE 1, TRE 9, TRE H and TRI 7, isolated from tamarins, belonging to four potential novel Bifidobacterium species.</title>
        <authorList>
            <person name="Mattarelli P."/>
            <person name="Modesto M."/>
            <person name="Puglisi E."/>
            <person name="Morelli L."/>
            <person name="Spezio C."/>
            <person name="Bonetti A."/>
            <person name="Sandri C."/>
        </authorList>
    </citation>
    <scope>NUCLEOTIDE SEQUENCE [LARGE SCALE GENOMIC DNA]</scope>
    <source>
        <strain evidence="5">TRI7</strain>
    </source>
</reference>
<accession>A0A2M9HGQ2</accession>
<dbReference type="Gene3D" id="3.20.20.80">
    <property type="entry name" value="Glycosidases"/>
    <property type="match status" value="1"/>
</dbReference>
<dbReference type="OrthoDB" id="8108447at2"/>
<comment type="caution">
    <text evidence="4">The sequence shown here is derived from an EMBL/GenBank/DDBJ whole genome shotgun (WGS) entry which is preliminary data.</text>
</comment>
<evidence type="ECO:0000256" key="1">
    <source>
        <dbReference type="SAM" id="MobiDB-lite"/>
    </source>
</evidence>
<name>A0A2M9HGQ2_9BIFI</name>
<dbReference type="AlphaFoldDB" id="A0A2M9HGQ2"/>
<organism evidence="4 5">
    <name type="scientific">Bifidobacterium simiarum</name>
    <dbReference type="NCBI Taxonomy" id="2045441"/>
    <lineage>
        <taxon>Bacteria</taxon>
        <taxon>Bacillati</taxon>
        <taxon>Actinomycetota</taxon>
        <taxon>Actinomycetes</taxon>
        <taxon>Bifidobacteriales</taxon>
        <taxon>Bifidobacteriaceae</taxon>
        <taxon>Bifidobacterium</taxon>
    </lineage>
</organism>
<dbReference type="Pfam" id="PF13204">
    <property type="entry name" value="Apiosidase"/>
    <property type="match status" value="1"/>
</dbReference>
<dbReference type="Proteomes" id="UP000231451">
    <property type="component" value="Unassembled WGS sequence"/>
</dbReference>